<evidence type="ECO:0000256" key="1">
    <source>
        <dbReference type="SAM" id="Coils"/>
    </source>
</evidence>
<evidence type="ECO:0000313" key="2">
    <source>
        <dbReference type="EMBL" id="EDO35706.1"/>
    </source>
</evidence>
<sequence>MAAPMEESLHCLEHNLRHCHAKFEAQARDVENQISSEPAISTRSSTPPIDLSKCFICGNRSYKKDKRLLNIATNEASLSLRQAAISKGDEKMLRLLDSSLLGDPPSTDRRRIRVSPCKKKEDERRILSIAQDIIHCASNARTKLPKHISLAMTVHHLTGSKQLVSILNRMGHSSSYDDLKAVDTSLAMEVMARAEQHGTVVPSFISPGAFVQLAADNNDLNEETLDGKNTTHATTMVVYQRKVFGPDPPPIILADHSSRRRSLPESTNLYELLECPCYGRRPALNEHIRKVKNEWFSSELDVLVRALREDEIWLLLRMYLTERTPAAVMKQTVSGWSGFNTILYPDLPLSSKIGYCPMMDGASTEFSTVYTVLKHAQKISAVACQEDTVITFDLAIYIKAKQIQLRYPEEFANTVTRLRGFHIALNFLPLLGKKFASSGLDDLLIESGVYAAGTTSALLKGKSYNRGIRAHKLPMEALHRMMWSAYAQWCKDCEDSGLDEKMISRIEESREAILSRDNTSQNLEVLECDIEKLAASLGKFKEEASLQSKTFDFWMRYMSMFKLLLQFIKAE</sequence>
<dbReference type="PANTHER" id="PTHR46704:SF1">
    <property type="entry name" value="TELOMERE LENGTH REGULATION PROTEIN TEL2 HOMOLOG"/>
    <property type="match status" value="1"/>
</dbReference>
<keyword evidence="3" id="KW-1185">Reference proteome</keyword>
<dbReference type="HOGENOM" id="CLU_477609_0_0_1"/>
<accession>A7SKP5</accession>
<proteinExistence type="predicted"/>
<dbReference type="InParanoid" id="A7SKP5"/>
<organism evidence="2 3">
    <name type="scientific">Nematostella vectensis</name>
    <name type="common">Starlet sea anemone</name>
    <dbReference type="NCBI Taxonomy" id="45351"/>
    <lineage>
        <taxon>Eukaryota</taxon>
        <taxon>Metazoa</taxon>
        <taxon>Cnidaria</taxon>
        <taxon>Anthozoa</taxon>
        <taxon>Hexacorallia</taxon>
        <taxon>Actiniaria</taxon>
        <taxon>Edwardsiidae</taxon>
        <taxon>Nematostella</taxon>
    </lineage>
</organism>
<dbReference type="PhylomeDB" id="A7SKP5"/>
<dbReference type="eggNOG" id="ENOG502TFFF">
    <property type="taxonomic scope" value="Eukaryota"/>
</dbReference>
<dbReference type="PANTHER" id="PTHR46704">
    <property type="entry name" value="CXC DOMAIN-CONTAINING PROTEIN-RELATED"/>
    <property type="match status" value="1"/>
</dbReference>
<evidence type="ECO:0000313" key="3">
    <source>
        <dbReference type="Proteomes" id="UP000001593"/>
    </source>
</evidence>
<protein>
    <submittedName>
        <fullName evidence="2">Uncharacterized protein</fullName>
    </submittedName>
</protein>
<name>A7SKP5_NEMVE</name>
<dbReference type="EMBL" id="DS469690">
    <property type="protein sequence ID" value="EDO35706.1"/>
    <property type="molecule type" value="Genomic_DNA"/>
</dbReference>
<keyword evidence="1" id="KW-0175">Coiled coil</keyword>
<reference evidence="2 3" key="1">
    <citation type="journal article" date="2007" name="Science">
        <title>Sea anemone genome reveals ancestral eumetazoan gene repertoire and genomic organization.</title>
        <authorList>
            <person name="Putnam N.H."/>
            <person name="Srivastava M."/>
            <person name="Hellsten U."/>
            <person name="Dirks B."/>
            <person name="Chapman J."/>
            <person name="Salamov A."/>
            <person name="Terry A."/>
            <person name="Shapiro H."/>
            <person name="Lindquist E."/>
            <person name="Kapitonov V.V."/>
            <person name="Jurka J."/>
            <person name="Genikhovich G."/>
            <person name="Grigoriev I.V."/>
            <person name="Lucas S.M."/>
            <person name="Steele R.E."/>
            <person name="Finnerty J.R."/>
            <person name="Technau U."/>
            <person name="Martindale M.Q."/>
            <person name="Rokhsar D.S."/>
        </authorList>
    </citation>
    <scope>NUCLEOTIDE SEQUENCE [LARGE SCALE GENOMIC DNA]</scope>
    <source>
        <strain evidence="3">CH2 X CH6</strain>
    </source>
</reference>
<gene>
    <name evidence="2" type="ORF">NEMVEDRAFT_v1g213772</name>
</gene>
<feature type="coiled-coil region" evidence="1">
    <location>
        <begin position="516"/>
        <end position="543"/>
    </location>
</feature>
<dbReference type="AlphaFoldDB" id="A7SKP5"/>
<dbReference type="Proteomes" id="UP000001593">
    <property type="component" value="Unassembled WGS sequence"/>
</dbReference>